<dbReference type="PANTHER" id="PTHR22604:SF105">
    <property type="entry name" value="TRANS-1,2-DIHYDROBENZENE-1,2-DIOL DEHYDROGENASE"/>
    <property type="match status" value="1"/>
</dbReference>
<comment type="caution">
    <text evidence="7">The sequence shown here is derived from an EMBL/GenBank/DDBJ whole genome shotgun (WGS) entry which is preliminary data.</text>
</comment>
<evidence type="ECO:0000259" key="6">
    <source>
        <dbReference type="Pfam" id="PF02894"/>
    </source>
</evidence>
<dbReference type="InterPro" id="IPR000683">
    <property type="entry name" value="Gfo/Idh/MocA-like_OxRdtase_N"/>
</dbReference>
<dbReference type="InterPro" id="IPR008354">
    <property type="entry name" value="Glc-Fru_OxRdtase_bac"/>
</dbReference>
<dbReference type="InterPro" id="IPR006311">
    <property type="entry name" value="TAT_signal"/>
</dbReference>
<comment type="similarity">
    <text evidence="1">Belongs to the Gfo/Idh/MocA family.</text>
</comment>
<name>A0A7W4YV52_9HYPH</name>
<evidence type="ECO:0000256" key="1">
    <source>
        <dbReference type="ARBA" id="ARBA00010928"/>
    </source>
</evidence>
<evidence type="ECO:0000313" key="7">
    <source>
        <dbReference type="EMBL" id="MBB3018067.1"/>
    </source>
</evidence>
<evidence type="ECO:0000256" key="4">
    <source>
        <dbReference type="SAM" id="SignalP"/>
    </source>
</evidence>
<dbReference type="SUPFAM" id="SSF51735">
    <property type="entry name" value="NAD(P)-binding Rossmann-fold domains"/>
    <property type="match status" value="1"/>
</dbReference>
<dbReference type="EMBL" id="JACHWB010000001">
    <property type="protein sequence ID" value="MBB3018067.1"/>
    <property type="molecule type" value="Genomic_DNA"/>
</dbReference>
<dbReference type="GO" id="GO:0016491">
    <property type="term" value="F:oxidoreductase activity"/>
    <property type="evidence" value="ECO:0007669"/>
    <property type="project" value="UniProtKB-KW"/>
</dbReference>
<sequence>MTFDFETGLSRRLFLRGTGGGLLLSSAFAAAGPAFAQGNGSGGGGGMPALPPDRPTGRPMPEMEKEMPEAPGKRLGYAIVGLGQFALNQIIPSFSESKSSKLVALVSGNRDKALQVADRYGVDQKNIYDYQSFDRIADNDEIDIVYIILPNALHAEYTVRAFKAGKHVLCEKPMAVTAEECETMIRAGREAGRKLMIAYRAQYEPYNLEAIRMSREGELGKIRLVTSDHGRILDPKVPADQWRMVKALAGGGSLYDIGIYSLQAARYITGEEPVEVSAHISSDASDPRFKEVEDLVAFQLRFPSGTLANLTSSYSTSSVKRFQVFGSKASLVLDPATEYERHQMKVKTEKEERRVQIPEGNQFAAEMDHLSNAVMENREPKTPGEEGLRDVRIMQAVYRAAQEGRPVSLDTTGATSR</sequence>
<organism evidence="7 8">
    <name type="scientific">Microvirga lupini</name>
    <dbReference type="NCBI Taxonomy" id="420324"/>
    <lineage>
        <taxon>Bacteria</taxon>
        <taxon>Pseudomonadati</taxon>
        <taxon>Pseudomonadota</taxon>
        <taxon>Alphaproteobacteria</taxon>
        <taxon>Hyphomicrobiales</taxon>
        <taxon>Methylobacteriaceae</taxon>
        <taxon>Microvirga</taxon>
    </lineage>
</organism>
<dbReference type="GO" id="GO:0000166">
    <property type="term" value="F:nucleotide binding"/>
    <property type="evidence" value="ECO:0007669"/>
    <property type="project" value="InterPro"/>
</dbReference>
<dbReference type="Proteomes" id="UP000532010">
    <property type="component" value="Unassembled WGS sequence"/>
</dbReference>
<proteinExistence type="inferred from homology"/>
<dbReference type="Pfam" id="PF02894">
    <property type="entry name" value="GFO_IDH_MocA_C"/>
    <property type="match status" value="1"/>
</dbReference>
<protein>
    <submittedName>
        <fullName evidence="7">Putative dehydrogenase</fullName>
    </submittedName>
</protein>
<evidence type="ECO:0000259" key="5">
    <source>
        <dbReference type="Pfam" id="PF01408"/>
    </source>
</evidence>
<dbReference type="InterPro" id="IPR050984">
    <property type="entry name" value="Gfo/Idh/MocA_domain"/>
</dbReference>
<dbReference type="Gene3D" id="3.40.50.720">
    <property type="entry name" value="NAD(P)-binding Rossmann-like Domain"/>
    <property type="match status" value="1"/>
</dbReference>
<dbReference type="PROSITE" id="PS51318">
    <property type="entry name" value="TAT"/>
    <property type="match status" value="1"/>
</dbReference>
<keyword evidence="2" id="KW-0560">Oxidoreductase</keyword>
<dbReference type="Pfam" id="PF01408">
    <property type="entry name" value="GFO_IDH_MocA"/>
    <property type="match status" value="1"/>
</dbReference>
<dbReference type="AlphaFoldDB" id="A0A7W4YV52"/>
<feature type="signal peptide" evidence="4">
    <location>
        <begin position="1"/>
        <end position="36"/>
    </location>
</feature>
<evidence type="ECO:0000313" key="8">
    <source>
        <dbReference type="Proteomes" id="UP000532010"/>
    </source>
</evidence>
<keyword evidence="4" id="KW-0732">Signal</keyword>
<dbReference type="RefSeq" id="WP_246407799.1">
    <property type="nucleotide sequence ID" value="NZ_JACHWB010000001.1"/>
</dbReference>
<feature type="domain" description="Gfo/Idh/MocA-like oxidoreductase N-terminal" evidence="5">
    <location>
        <begin position="76"/>
        <end position="199"/>
    </location>
</feature>
<dbReference type="SUPFAM" id="SSF55347">
    <property type="entry name" value="Glyceraldehyde-3-phosphate dehydrogenase-like, C-terminal domain"/>
    <property type="match status" value="1"/>
</dbReference>
<accession>A0A7W4YV52</accession>
<gene>
    <name evidence="7" type="ORF">FHR70_001107</name>
</gene>
<dbReference type="Gene3D" id="3.30.360.10">
    <property type="entry name" value="Dihydrodipicolinate Reductase, domain 2"/>
    <property type="match status" value="1"/>
</dbReference>
<evidence type="ECO:0000256" key="2">
    <source>
        <dbReference type="ARBA" id="ARBA00023002"/>
    </source>
</evidence>
<dbReference type="InterPro" id="IPR004104">
    <property type="entry name" value="Gfo/Idh/MocA-like_OxRdtase_C"/>
</dbReference>
<feature type="domain" description="Gfo/Idh/MocA-like oxidoreductase C-terminal" evidence="6">
    <location>
        <begin position="216"/>
        <end position="409"/>
    </location>
</feature>
<dbReference type="PANTHER" id="PTHR22604">
    <property type="entry name" value="OXIDOREDUCTASES"/>
    <property type="match status" value="1"/>
</dbReference>
<dbReference type="PRINTS" id="PR01775">
    <property type="entry name" value="GLFROXRDTASE"/>
</dbReference>
<keyword evidence="8" id="KW-1185">Reference proteome</keyword>
<feature type="chain" id="PRO_5031462029" evidence="4">
    <location>
        <begin position="37"/>
        <end position="417"/>
    </location>
</feature>
<evidence type="ECO:0000256" key="3">
    <source>
        <dbReference type="SAM" id="MobiDB-lite"/>
    </source>
</evidence>
<feature type="region of interest" description="Disordered" evidence="3">
    <location>
        <begin position="39"/>
        <end position="68"/>
    </location>
</feature>
<reference evidence="7 8" key="1">
    <citation type="submission" date="2020-08" db="EMBL/GenBank/DDBJ databases">
        <title>The Agave Microbiome: Exploring the role of microbial communities in plant adaptations to desert environments.</title>
        <authorList>
            <person name="Partida-Martinez L.P."/>
        </authorList>
    </citation>
    <scope>NUCLEOTIDE SEQUENCE [LARGE SCALE GENOMIC DNA]</scope>
    <source>
        <strain evidence="7 8">AT3.9</strain>
    </source>
</reference>
<dbReference type="InterPro" id="IPR036291">
    <property type="entry name" value="NAD(P)-bd_dom_sf"/>
</dbReference>